<dbReference type="InterPro" id="IPR036641">
    <property type="entry name" value="HPT_dom_sf"/>
</dbReference>
<name>A7HUJ9_PARL1</name>
<dbReference type="Gene3D" id="1.20.120.160">
    <property type="entry name" value="HPT domain"/>
    <property type="match status" value="1"/>
</dbReference>
<dbReference type="RefSeq" id="WP_012110878.1">
    <property type="nucleotide sequence ID" value="NC_009719.1"/>
</dbReference>
<gene>
    <name evidence="1" type="ordered locus">Plav_1967</name>
</gene>
<organism evidence="1 2">
    <name type="scientific">Parvibaculum lavamentivorans (strain DS-1 / DSM 13023 / NCIMB 13966)</name>
    <dbReference type="NCBI Taxonomy" id="402881"/>
    <lineage>
        <taxon>Bacteria</taxon>
        <taxon>Pseudomonadati</taxon>
        <taxon>Pseudomonadota</taxon>
        <taxon>Alphaproteobacteria</taxon>
        <taxon>Hyphomicrobiales</taxon>
        <taxon>Parvibaculaceae</taxon>
        <taxon>Parvibaculum</taxon>
    </lineage>
</organism>
<dbReference type="eggNOG" id="ENOG50337WM">
    <property type="taxonomic scope" value="Bacteria"/>
</dbReference>
<sequence>MIPKDEKASEFADLIAQAEAAVDALRDTYRQQLAIDVASLAEVWSRLEGGAPVEPILDELHSIAHNIKGQGGSFGYDLVTDIGASFCRYLRSSARVTPAELNIVQMHIRMLKTVSDNDISGSGGETGERIIEKLRILTGDCED</sequence>
<evidence type="ECO:0000313" key="1">
    <source>
        <dbReference type="EMBL" id="ABS63582.1"/>
    </source>
</evidence>
<protein>
    <submittedName>
        <fullName evidence="1">Hpt domain protein</fullName>
    </submittedName>
</protein>
<dbReference type="OrthoDB" id="9786548at2"/>
<accession>A7HUJ9</accession>
<dbReference type="SUPFAM" id="SSF47226">
    <property type="entry name" value="Histidine-containing phosphotransfer domain, HPT domain"/>
    <property type="match status" value="1"/>
</dbReference>
<dbReference type="KEGG" id="pla:Plav_1967"/>
<proteinExistence type="predicted"/>
<dbReference type="EMBL" id="CP000774">
    <property type="protein sequence ID" value="ABS63582.1"/>
    <property type="molecule type" value="Genomic_DNA"/>
</dbReference>
<reference evidence="1 2" key="1">
    <citation type="journal article" date="2011" name="Stand. Genomic Sci.">
        <title>Complete genome sequence of Parvibaculum lavamentivorans type strain (DS-1(T)).</title>
        <authorList>
            <person name="Schleheck D."/>
            <person name="Weiss M."/>
            <person name="Pitluck S."/>
            <person name="Bruce D."/>
            <person name="Land M.L."/>
            <person name="Han S."/>
            <person name="Saunders E."/>
            <person name="Tapia R."/>
            <person name="Detter C."/>
            <person name="Brettin T."/>
            <person name="Han J."/>
            <person name="Woyke T."/>
            <person name="Goodwin L."/>
            <person name="Pennacchio L."/>
            <person name="Nolan M."/>
            <person name="Cook A.M."/>
            <person name="Kjelleberg S."/>
            <person name="Thomas T."/>
        </authorList>
    </citation>
    <scope>NUCLEOTIDE SEQUENCE [LARGE SCALE GENOMIC DNA]</scope>
    <source>
        <strain evidence="2">DS-1 / DSM 13023 / NCIMB 13966</strain>
    </source>
</reference>
<evidence type="ECO:0000313" key="2">
    <source>
        <dbReference type="Proteomes" id="UP000006377"/>
    </source>
</evidence>
<dbReference type="GO" id="GO:0000160">
    <property type="term" value="P:phosphorelay signal transduction system"/>
    <property type="evidence" value="ECO:0007669"/>
    <property type="project" value="InterPro"/>
</dbReference>
<dbReference type="AlphaFoldDB" id="A7HUJ9"/>
<dbReference type="HOGENOM" id="CLU_121898_1_0_5"/>
<dbReference type="Proteomes" id="UP000006377">
    <property type="component" value="Chromosome"/>
</dbReference>
<dbReference type="STRING" id="402881.Plav_1967"/>
<keyword evidence="2" id="KW-1185">Reference proteome</keyword>